<protein>
    <recommendedName>
        <fullName evidence="6">NfeD-like C-terminal domain-containing protein</fullName>
    </recommendedName>
</protein>
<proteinExistence type="predicted"/>
<organism evidence="7 8">
    <name type="scientific">Rohdeia mirabilis</name>
    <dbReference type="NCBI Taxonomy" id="2528008"/>
    <lineage>
        <taxon>Bacteria</taxon>
        <taxon>Pseudomonadati</taxon>
        <taxon>Planctomycetota</taxon>
        <taxon>Planctomycetia</taxon>
        <taxon>Planctomycetia incertae sedis</taxon>
        <taxon>Rohdeia</taxon>
    </lineage>
</organism>
<dbReference type="RefSeq" id="WP_145188840.1">
    <property type="nucleotide sequence ID" value="NZ_CP036290.1"/>
</dbReference>
<dbReference type="OrthoDB" id="283587at2"/>
<dbReference type="PANTHER" id="PTHR33507">
    <property type="entry name" value="INNER MEMBRANE PROTEIN YBBJ"/>
    <property type="match status" value="1"/>
</dbReference>
<evidence type="ECO:0000256" key="5">
    <source>
        <dbReference type="SAM" id="Phobius"/>
    </source>
</evidence>
<accession>A0A518D1V8</accession>
<comment type="subcellular location">
    <subcellularLocation>
        <location evidence="1">Membrane</location>
        <topology evidence="1">Multi-pass membrane protein</topology>
    </subcellularLocation>
</comment>
<evidence type="ECO:0000256" key="2">
    <source>
        <dbReference type="ARBA" id="ARBA00022692"/>
    </source>
</evidence>
<feature type="transmembrane region" description="Helical" evidence="5">
    <location>
        <begin position="67"/>
        <end position="89"/>
    </location>
</feature>
<dbReference type="Pfam" id="PF01957">
    <property type="entry name" value="NfeD"/>
    <property type="match status" value="1"/>
</dbReference>
<dbReference type="Gene3D" id="2.40.50.140">
    <property type="entry name" value="Nucleic acid-binding proteins"/>
    <property type="match status" value="1"/>
</dbReference>
<dbReference type="GO" id="GO:0016020">
    <property type="term" value="C:membrane"/>
    <property type="evidence" value="ECO:0007669"/>
    <property type="project" value="UniProtKB-SubCell"/>
</dbReference>
<dbReference type="InterPro" id="IPR012340">
    <property type="entry name" value="NA-bd_OB-fold"/>
</dbReference>
<feature type="domain" description="NfeD-like C-terminal" evidence="6">
    <location>
        <begin position="118"/>
        <end position="170"/>
    </location>
</feature>
<dbReference type="AlphaFoldDB" id="A0A518D1V8"/>
<reference evidence="7 8" key="1">
    <citation type="submission" date="2019-02" db="EMBL/GenBank/DDBJ databases">
        <title>Deep-cultivation of Planctomycetes and their phenomic and genomic characterization uncovers novel biology.</title>
        <authorList>
            <person name="Wiegand S."/>
            <person name="Jogler M."/>
            <person name="Boedeker C."/>
            <person name="Pinto D."/>
            <person name="Vollmers J."/>
            <person name="Rivas-Marin E."/>
            <person name="Kohn T."/>
            <person name="Peeters S.H."/>
            <person name="Heuer A."/>
            <person name="Rast P."/>
            <person name="Oberbeckmann S."/>
            <person name="Bunk B."/>
            <person name="Jeske O."/>
            <person name="Meyerdierks A."/>
            <person name="Storesund J.E."/>
            <person name="Kallscheuer N."/>
            <person name="Luecker S."/>
            <person name="Lage O.M."/>
            <person name="Pohl T."/>
            <person name="Merkel B.J."/>
            <person name="Hornburger P."/>
            <person name="Mueller R.-W."/>
            <person name="Bruemmer F."/>
            <person name="Labrenz M."/>
            <person name="Spormann A.M."/>
            <person name="Op den Camp H."/>
            <person name="Overmann J."/>
            <person name="Amann R."/>
            <person name="Jetten M.S.M."/>
            <person name="Mascher T."/>
            <person name="Medema M.H."/>
            <person name="Devos D.P."/>
            <person name="Kaster A.-K."/>
            <person name="Ovreas L."/>
            <person name="Rohde M."/>
            <person name="Galperin M.Y."/>
            <person name="Jogler C."/>
        </authorList>
    </citation>
    <scope>NUCLEOTIDE SEQUENCE [LARGE SCALE GENOMIC DNA]</scope>
    <source>
        <strain evidence="7 8">Pla163</strain>
    </source>
</reference>
<feature type="transmembrane region" description="Helical" evidence="5">
    <location>
        <begin position="20"/>
        <end position="38"/>
    </location>
</feature>
<dbReference type="InterPro" id="IPR002810">
    <property type="entry name" value="NfeD-like_C"/>
</dbReference>
<evidence type="ECO:0000256" key="1">
    <source>
        <dbReference type="ARBA" id="ARBA00004141"/>
    </source>
</evidence>
<evidence type="ECO:0000259" key="6">
    <source>
        <dbReference type="Pfam" id="PF01957"/>
    </source>
</evidence>
<evidence type="ECO:0000313" key="7">
    <source>
        <dbReference type="EMBL" id="QDU85457.1"/>
    </source>
</evidence>
<dbReference type="EMBL" id="CP036290">
    <property type="protein sequence ID" value="QDU85457.1"/>
    <property type="molecule type" value="Genomic_DNA"/>
</dbReference>
<evidence type="ECO:0000256" key="4">
    <source>
        <dbReference type="ARBA" id="ARBA00023136"/>
    </source>
</evidence>
<feature type="transmembrane region" description="Helical" evidence="5">
    <location>
        <begin position="43"/>
        <end position="61"/>
    </location>
</feature>
<keyword evidence="4 5" id="KW-0472">Membrane</keyword>
<evidence type="ECO:0000256" key="3">
    <source>
        <dbReference type="ARBA" id="ARBA00022989"/>
    </source>
</evidence>
<keyword evidence="3 5" id="KW-1133">Transmembrane helix</keyword>
<dbReference type="InterPro" id="IPR052165">
    <property type="entry name" value="Membrane_assoc_protease"/>
</dbReference>
<keyword evidence="8" id="KW-1185">Reference proteome</keyword>
<gene>
    <name evidence="7" type="ORF">Pla163_25870</name>
</gene>
<evidence type="ECO:0000313" key="8">
    <source>
        <dbReference type="Proteomes" id="UP000319342"/>
    </source>
</evidence>
<keyword evidence="2 5" id="KW-0812">Transmembrane</keyword>
<name>A0A518D1V8_9BACT</name>
<dbReference type="Proteomes" id="UP000319342">
    <property type="component" value="Chromosome"/>
</dbReference>
<sequence>MTTTFLALAETVSDGSELTWPILLLGLGLALALAEALLPSGGFLSIGSAVALGAALVVAFSEGTRPGMTILVAMALLLPLTIGFGLWLFPRTPFGRNAVNPGLSFDARAATDERDLTLVGHRGVASSVLRPAGHATLDGRRVDVVSRGEAIDAGTPVVVVEVSGNRVVVARDDSPADQA</sequence>